<dbReference type="GO" id="GO:0005737">
    <property type="term" value="C:cytoplasm"/>
    <property type="evidence" value="ECO:0007669"/>
    <property type="project" value="TreeGrafter"/>
</dbReference>
<dbReference type="GO" id="GO:0008999">
    <property type="term" value="F:protein-N-terminal-alanine acetyltransferase activity"/>
    <property type="evidence" value="ECO:0007669"/>
    <property type="project" value="TreeGrafter"/>
</dbReference>
<dbReference type="PANTHER" id="PTHR43792:SF8">
    <property type="entry name" value="[RIBOSOMAL PROTEIN US5]-ALANINE N-ACETYLTRANSFERASE"/>
    <property type="match status" value="1"/>
</dbReference>
<evidence type="ECO:0000259" key="4">
    <source>
        <dbReference type="PROSITE" id="PS51186"/>
    </source>
</evidence>
<reference evidence="5 6" key="1">
    <citation type="journal article" date="2009" name="Stand. Genomic Sci.">
        <title>Complete genome sequence of Jonesia denitrificans type strain (Prevot 55134).</title>
        <authorList>
            <person name="Pukall R."/>
            <person name="Gehrich-Schroter G."/>
            <person name="Lapidus A."/>
            <person name="Nolan M."/>
            <person name="Glavina Del Rio T."/>
            <person name="Lucas S."/>
            <person name="Chen F."/>
            <person name="Tice H."/>
            <person name="Pitluck S."/>
            <person name="Cheng J.F."/>
            <person name="Copeland A."/>
            <person name="Saunders E."/>
            <person name="Brettin T."/>
            <person name="Detter J.C."/>
            <person name="Bruce D."/>
            <person name="Goodwin L."/>
            <person name="Pati A."/>
            <person name="Ivanova N."/>
            <person name="Mavromatis K."/>
            <person name="Ovchinnikova G."/>
            <person name="Chen A."/>
            <person name="Palaniappan K."/>
            <person name="Land M."/>
            <person name="Hauser L."/>
            <person name="Chang Y.J."/>
            <person name="Jeffries C.D."/>
            <person name="Chain P."/>
            <person name="Goker M."/>
            <person name="Bristow J."/>
            <person name="Eisen J.A."/>
            <person name="Markowitz V."/>
            <person name="Hugenholtz P."/>
            <person name="Kyrpides N.C."/>
            <person name="Klenk H.P."/>
            <person name="Han C."/>
        </authorList>
    </citation>
    <scope>NUCLEOTIDE SEQUENCE [LARGE SCALE GENOMIC DNA]</scope>
    <source>
        <strain evidence="6">ATCC 14870 / DSM 20603 / BCRC 15368 / CIP 55.134 / JCM 11481 / NBRC 15587 / NCTC 10816 / Prevot 55134</strain>
    </source>
</reference>
<dbReference type="KEGG" id="jde:Jden_1967"/>
<dbReference type="SUPFAM" id="SSF55729">
    <property type="entry name" value="Acyl-CoA N-acyltransferases (Nat)"/>
    <property type="match status" value="1"/>
</dbReference>
<keyword evidence="1 5" id="KW-0808">Transferase</keyword>
<protein>
    <submittedName>
        <fullName evidence="5">GCN5-related N-acetyltransferase</fullName>
    </submittedName>
</protein>
<accession>C7R0E2</accession>
<sequence>MELAEDFWDGPPHGSVLLRPVRPRDEREWRRVRNANFAWLGPWEASSPVIPGEDQARLTFRQYVRSLDRAALNGESLPWVIEYEGRISGQLSVMNITLGSLRGASIGYWVSQEVAGRGIAPLAVAMAVDYCLFERHLHRIEINVRPENHASLRVVEKLGFRDEGIRERYLHINGRWADHRTFALTREDIPLGLLHQLRTRATPL</sequence>
<dbReference type="Gene3D" id="3.40.630.30">
    <property type="match status" value="1"/>
</dbReference>
<dbReference type="STRING" id="471856.Jden_1967"/>
<dbReference type="PANTHER" id="PTHR43792">
    <property type="entry name" value="GNAT FAMILY, PUTATIVE (AFU_ORTHOLOGUE AFUA_3G00765)-RELATED-RELATED"/>
    <property type="match status" value="1"/>
</dbReference>
<dbReference type="HOGENOM" id="CLU_013985_40_0_11"/>
<dbReference type="eggNOG" id="COG1670">
    <property type="taxonomic scope" value="Bacteria"/>
</dbReference>
<dbReference type="AlphaFoldDB" id="C7R0E2"/>
<dbReference type="EMBL" id="CP001706">
    <property type="protein sequence ID" value="ACV09606.1"/>
    <property type="molecule type" value="Genomic_DNA"/>
</dbReference>
<evidence type="ECO:0000256" key="3">
    <source>
        <dbReference type="ARBA" id="ARBA00038502"/>
    </source>
</evidence>
<comment type="similarity">
    <text evidence="3">Belongs to the acetyltransferase family. RimJ subfamily.</text>
</comment>
<proteinExistence type="inferred from homology"/>
<dbReference type="PROSITE" id="PS51186">
    <property type="entry name" value="GNAT"/>
    <property type="match status" value="1"/>
</dbReference>
<gene>
    <name evidence="5" type="ordered locus">Jden_1967</name>
</gene>
<organism evidence="5 6">
    <name type="scientific">Jonesia denitrificans (strain ATCC 14870 / DSM 20603 / BCRC 15368 / CIP 55.134 / JCM 11481 / NBRC 15587 / NCTC 10816 / Prevot 55134)</name>
    <name type="common">Listeria denitrificans</name>
    <dbReference type="NCBI Taxonomy" id="471856"/>
    <lineage>
        <taxon>Bacteria</taxon>
        <taxon>Bacillati</taxon>
        <taxon>Actinomycetota</taxon>
        <taxon>Actinomycetes</taxon>
        <taxon>Micrococcales</taxon>
        <taxon>Jonesiaceae</taxon>
        <taxon>Jonesia</taxon>
    </lineage>
</organism>
<feature type="domain" description="N-acetyltransferase" evidence="4">
    <location>
        <begin position="16"/>
        <end position="187"/>
    </location>
</feature>
<name>C7R0E2_JONDD</name>
<evidence type="ECO:0000256" key="2">
    <source>
        <dbReference type="ARBA" id="ARBA00023315"/>
    </source>
</evidence>
<evidence type="ECO:0000256" key="1">
    <source>
        <dbReference type="ARBA" id="ARBA00022679"/>
    </source>
</evidence>
<dbReference type="Pfam" id="PF13302">
    <property type="entry name" value="Acetyltransf_3"/>
    <property type="match status" value="1"/>
</dbReference>
<keyword evidence="6" id="KW-1185">Reference proteome</keyword>
<keyword evidence="2" id="KW-0012">Acyltransferase</keyword>
<dbReference type="Proteomes" id="UP000000628">
    <property type="component" value="Chromosome"/>
</dbReference>
<evidence type="ECO:0000313" key="6">
    <source>
        <dbReference type="Proteomes" id="UP000000628"/>
    </source>
</evidence>
<dbReference type="InterPro" id="IPR051531">
    <property type="entry name" value="N-acetyltransferase"/>
</dbReference>
<dbReference type="InterPro" id="IPR016181">
    <property type="entry name" value="Acyl_CoA_acyltransferase"/>
</dbReference>
<dbReference type="InterPro" id="IPR000182">
    <property type="entry name" value="GNAT_dom"/>
</dbReference>
<evidence type="ECO:0000313" key="5">
    <source>
        <dbReference type="EMBL" id="ACV09606.1"/>
    </source>
</evidence>